<evidence type="ECO:0000313" key="1">
    <source>
        <dbReference type="EMBL" id="KAL2748286.1"/>
    </source>
</evidence>
<dbReference type="Proteomes" id="UP001607303">
    <property type="component" value="Unassembled WGS sequence"/>
</dbReference>
<name>A0ABD2CT33_VESMC</name>
<gene>
    <name evidence="1" type="ORF">V1477_003571</name>
</gene>
<proteinExistence type="predicted"/>
<dbReference type="AlphaFoldDB" id="A0ABD2CT33"/>
<comment type="caution">
    <text evidence="1">The sequence shown here is derived from an EMBL/GenBank/DDBJ whole genome shotgun (WGS) entry which is preliminary data.</text>
</comment>
<protein>
    <submittedName>
        <fullName evidence="1">Fatty acid synthase-like</fullName>
    </submittedName>
</protein>
<dbReference type="EMBL" id="JAYRBN010000032">
    <property type="protein sequence ID" value="KAL2748286.1"/>
    <property type="molecule type" value="Genomic_DNA"/>
</dbReference>
<sequence length="151" mass="17399">MNAYVGVKAIELRIELKKFNSCDEKVNVFFNILSPEHMELFLKGDRRKTILSLYVRLQVFIAYNPESMPYLRKPITLFKPLFLFVTEGKVDVHIVEGNHITVLCAPEILMAINGEPFENATLFNEYVIYANPKPGEVISDYARRFPEANNV</sequence>
<accession>A0ABD2CT33</accession>
<reference evidence="1 2" key="1">
    <citation type="journal article" date="2024" name="Ann. Entomol. Soc. Am.">
        <title>Genomic analyses of the southern and eastern yellowjacket wasps (Hymenoptera: Vespidae) reveal evolutionary signatures of social life.</title>
        <authorList>
            <person name="Catto M.A."/>
            <person name="Caine P.B."/>
            <person name="Orr S.E."/>
            <person name="Hunt B.G."/>
            <person name="Goodisman M.A.D."/>
        </authorList>
    </citation>
    <scope>NUCLEOTIDE SEQUENCE [LARGE SCALE GENOMIC DNA]</scope>
    <source>
        <strain evidence="1">232</strain>
        <tissue evidence="1">Head and thorax</tissue>
    </source>
</reference>
<keyword evidence="2" id="KW-1185">Reference proteome</keyword>
<organism evidence="1 2">
    <name type="scientific">Vespula maculifrons</name>
    <name type="common">Eastern yellow jacket</name>
    <name type="synonym">Wasp</name>
    <dbReference type="NCBI Taxonomy" id="7453"/>
    <lineage>
        <taxon>Eukaryota</taxon>
        <taxon>Metazoa</taxon>
        <taxon>Ecdysozoa</taxon>
        <taxon>Arthropoda</taxon>
        <taxon>Hexapoda</taxon>
        <taxon>Insecta</taxon>
        <taxon>Pterygota</taxon>
        <taxon>Neoptera</taxon>
        <taxon>Endopterygota</taxon>
        <taxon>Hymenoptera</taxon>
        <taxon>Apocrita</taxon>
        <taxon>Aculeata</taxon>
        <taxon>Vespoidea</taxon>
        <taxon>Vespidae</taxon>
        <taxon>Vespinae</taxon>
        <taxon>Vespula</taxon>
    </lineage>
</organism>
<evidence type="ECO:0000313" key="2">
    <source>
        <dbReference type="Proteomes" id="UP001607303"/>
    </source>
</evidence>